<dbReference type="Pfam" id="PF02423">
    <property type="entry name" value="OCD_Mu_crystall"/>
    <property type="match status" value="1"/>
</dbReference>
<gene>
    <name evidence="1" type="ORF">SAMN05660282_00442</name>
</gene>
<keyword evidence="2" id="KW-1185">Reference proteome</keyword>
<dbReference type="Gene3D" id="3.40.50.720">
    <property type="entry name" value="NAD(P)-binding Rossmann-like Domain"/>
    <property type="match status" value="1"/>
</dbReference>
<protein>
    <submittedName>
        <fullName evidence="1">Ornithine cyclodeaminase</fullName>
    </submittedName>
</protein>
<dbReference type="EMBL" id="FOPJ01000002">
    <property type="protein sequence ID" value="SFG27372.1"/>
    <property type="molecule type" value="Genomic_DNA"/>
</dbReference>
<dbReference type="Proteomes" id="UP000199065">
    <property type="component" value="Unassembled WGS sequence"/>
</dbReference>
<dbReference type="PIRSF" id="PIRSF001439">
    <property type="entry name" value="CryM"/>
    <property type="match status" value="1"/>
</dbReference>
<proteinExistence type="predicted"/>
<dbReference type="InterPro" id="IPR003462">
    <property type="entry name" value="ODC_Mu_crystall"/>
</dbReference>
<name>A0A1I2QG40_9CORY</name>
<dbReference type="STRING" id="185761.SAMN05660282_00442"/>
<sequence>MSTPNTLRYLGADDVLELSPMAAVEELRQALIEGFDPAADAERSAMSLPGGGEMLMMPSRTQHVAGIKVLTVAPAGFELDVPRIQGMYLLFDAKTFSPSALIDGAALTSVRTPAVSIAGIKDLIVDAALPLKTVIFGTGPQGRVHASTLQAVLEGIREVEISMISRTKPEGKIFGTWYEAGSTQAQQVVKEAELIMCCTTSAQPLIDAQDIGPHPIIVAVGSHTPEARELGGKLMAEAQVIVEDHGVGLRECGDVIQAIEEGHLKEEELLTIREVVCGEVELDRQRPIVFKTAGQPWEDLVIASAVTKKS</sequence>
<evidence type="ECO:0000313" key="1">
    <source>
        <dbReference type="EMBL" id="SFG27372.1"/>
    </source>
</evidence>
<dbReference type="SUPFAM" id="SSF51735">
    <property type="entry name" value="NAD(P)-binding Rossmann-fold domains"/>
    <property type="match status" value="1"/>
</dbReference>
<dbReference type="InterPro" id="IPR036291">
    <property type="entry name" value="NAD(P)-bd_dom_sf"/>
</dbReference>
<dbReference type="GO" id="GO:0005737">
    <property type="term" value="C:cytoplasm"/>
    <property type="evidence" value="ECO:0007669"/>
    <property type="project" value="TreeGrafter"/>
</dbReference>
<dbReference type="AlphaFoldDB" id="A0A1I2QG40"/>
<dbReference type="PANTHER" id="PTHR13812">
    <property type="entry name" value="KETIMINE REDUCTASE MU-CRYSTALLIN"/>
    <property type="match status" value="1"/>
</dbReference>
<evidence type="ECO:0000313" key="2">
    <source>
        <dbReference type="Proteomes" id="UP000199065"/>
    </source>
</evidence>
<dbReference type="InterPro" id="IPR023401">
    <property type="entry name" value="ODC_N"/>
</dbReference>
<dbReference type="Gene3D" id="3.30.1780.10">
    <property type="entry name" value="ornithine cyclodeaminase, domain 1"/>
    <property type="match status" value="1"/>
</dbReference>
<accession>A0A1I2QG40</accession>
<organism evidence="1 2">
    <name type="scientific">Corynebacterium spheniscorum</name>
    <dbReference type="NCBI Taxonomy" id="185761"/>
    <lineage>
        <taxon>Bacteria</taxon>
        <taxon>Bacillati</taxon>
        <taxon>Actinomycetota</taxon>
        <taxon>Actinomycetes</taxon>
        <taxon>Mycobacteriales</taxon>
        <taxon>Corynebacteriaceae</taxon>
        <taxon>Corynebacterium</taxon>
    </lineage>
</organism>
<dbReference type="PANTHER" id="PTHR13812:SF19">
    <property type="entry name" value="KETIMINE REDUCTASE MU-CRYSTALLIN"/>
    <property type="match status" value="1"/>
</dbReference>
<dbReference type="RefSeq" id="WP_092283979.1">
    <property type="nucleotide sequence ID" value="NZ_FOPJ01000002.1"/>
</dbReference>
<reference evidence="1 2" key="1">
    <citation type="submission" date="2016-10" db="EMBL/GenBank/DDBJ databases">
        <authorList>
            <person name="de Groot N.N."/>
        </authorList>
    </citation>
    <scope>NUCLEOTIDE SEQUENCE [LARGE SCALE GENOMIC DNA]</scope>
    <source>
        <strain>J11</strain>
        <strain evidence="2">PG 39</strain>
    </source>
</reference>
<dbReference type="OrthoDB" id="4311033at2"/>